<dbReference type="SUPFAM" id="SSF48576">
    <property type="entry name" value="Terpenoid synthases"/>
    <property type="match status" value="1"/>
</dbReference>
<keyword evidence="5" id="KW-0460">Magnesium</keyword>
<reference evidence="7 8" key="1">
    <citation type="submission" date="2018-11" db="EMBL/GenBank/DDBJ databases">
        <title>Sequencing the genomes of 1000 actinobacteria strains.</title>
        <authorList>
            <person name="Klenk H.-P."/>
        </authorList>
    </citation>
    <scope>NUCLEOTIDE SEQUENCE [LARGE SCALE GENOMIC DNA]</scope>
    <source>
        <strain evidence="7 8">DSM 11294</strain>
    </source>
</reference>
<dbReference type="GO" id="GO:0008299">
    <property type="term" value="P:isoprenoid biosynthetic process"/>
    <property type="evidence" value="ECO:0007669"/>
    <property type="project" value="InterPro"/>
</dbReference>
<dbReference type="OrthoDB" id="4497239at2"/>
<dbReference type="GO" id="GO:0046872">
    <property type="term" value="F:metal ion binding"/>
    <property type="evidence" value="ECO:0007669"/>
    <property type="project" value="UniProtKB-KW"/>
</dbReference>
<sequence length="404" mass="42401">MTFPAPGRPAENSAGFDRLVNAVAERVQQAVAEHGVLEPLTTATSSPAGATTDAALAEDPVPAVEAVAPHLRELLAPGRALLTGGKRLRAQLCGAGWLAAGGATSDPDGELPEALVLAGSALELFQATALIHDDVIDGSLTRRGAPAAHQSFATLHRNGGFLGNAASFGHAGAILLGDLLLAAASAEMRRAARAAGTMAGEAAHRIFDAMMIEVAFGQYLDVRAQEMPWQQDSGSDAVERALQVVRHKSARYSVEHPLALGAALAGGAPELLTALRSVGLPLGEAFQLRDDELGVFGDPEVTGKPAGDDLREGKRTVLLTLTLQRVSETERGLLQQRVGAPDLSLTEVEHMRDLMQRCGAVAEHERMIAARQVQGLDALRRTELSPASRAHLTALAEALVRRAF</sequence>
<dbReference type="Pfam" id="PF00348">
    <property type="entry name" value="polyprenyl_synt"/>
    <property type="match status" value="1"/>
</dbReference>
<accession>A0A3N2B909</accession>
<dbReference type="PANTHER" id="PTHR12001">
    <property type="entry name" value="GERANYLGERANYL PYROPHOSPHATE SYNTHASE"/>
    <property type="match status" value="1"/>
</dbReference>
<organism evidence="7 8">
    <name type="scientific">Bogoriella caseilytica</name>
    <dbReference type="NCBI Taxonomy" id="56055"/>
    <lineage>
        <taxon>Bacteria</taxon>
        <taxon>Bacillati</taxon>
        <taxon>Actinomycetota</taxon>
        <taxon>Actinomycetes</taxon>
        <taxon>Micrococcales</taxon>
        <taxon>Bogoriellaceae</taxon>
        <taxon>Bogoriella</taxon>
    </lineage>
</organism>
<dbReference type="AlphaFoldDB" id="A0A3N2B909"/>
<dbReference type="InterPro" id="IPR008949">
    <property type="entry name" value="Isoprenoid_synthase_dom_sf"/>
</dbReference>
<keyword evidence="8" id="KW-1185">Reference proteome</keyword>
<evidence type="ECO:0000256" key="3">
    <source>
        <dbReference type="ARBA" id="ARBA00022679"/>
    </source>
</evidence>
<evidence type="ECO:0000313" key="7">
    <source>
        <dbReference type="EMBL" id="ROR71769.1"/>
    </source>
</evidence>
<keyword evidence="3 6" id="KW-0808">Transferase</keyword>
<evidence type="ECO:0000256" key="5">
    <source>
        <dbReference type="ARBA" id="ARBA00022842"/>
    </source>
</evidence>
<evidence type="ECO:0000256" key="2">
    <source>
        <dbReference type="ARBA" id="ARBA00006706"/>
    </source>
</evidence>
<dbReference type="Gene3D" id="1.10.600.10">
    <property type="entry name" value="Farnesyl Diphosphate Synthase"/>
    <property type="match status" value="1"/>
</dbReference>
<comment type="caution">
    <text evidence="7">The sequence shown here is derived from an EMBL/GenBank/DDBJ whole genome shotgun (WGS) entry which is preliminary data.</text>
</comment>
<evidence type="ECO:0000313" key="8">
    <source>
        <dbReference type="Proteomes" id="UP000280668"/>
    </source>
</evidence>
<name>A0A3N2B909_9MICO</name>
<dbReference type="Proteomes" id="UP000280668">
    <property type="component" value="Unassembled WGS sequence"/>
</dbReference>
<dbReference type="SFLD" id="SFLDS00005">
    <property type="entry name" value="Isoprenoid_Synthase_Type_I"/>
    <property type="match status" value="1"/>
</dbReference>
<dbReference type="InterPro" id="IPR033749">
    <property type="entry name" value="Polyprenyl_synt_CS"/>
</dbReference>
<dbReference type="PANTHER" id="PTHR12001:SF85">
    <property type="entry name" value="SHORT CHAIN ISOPRENYL DIPHOSPHATE SYNTHASE"/>
    <property type="match status" value="1"/>
</dbReference>
<evidence type="ECO:0000256" key="1">
    <source>
        <dbReference type="ARBA" id="ARBA00001946"/>
    </source>
</evidence>
<proteinExistence type="inferred from homology"/>
<comment type="similarity">
    <text evidence="2 6">Belongs to the FPP/GGPP synthase family.</text>
</comment>
<protein>
    <submittedName>
        <fullName evidence="7">Geranylgeranyl diphosphate synthase type I</fullName>
    </submittedName>
</protein>
<keyword evidence="4" id="KW-0479">Metal-binding</keyword>
<dbReference type="PROSITE" id="PS00723">
    <property type="entry name" value="POLYPRENYL_SYNTHASE_1"/>
    <property type="match status" value="1"/>
</dbReference>
<comment type="cofactor">
    <cofactor evidence="1">
        <name>Mg(2+)</name>
        <dbReference type="ChEBI" id="CHEBI:18420"/>
    </cofactor>
</comment>
<dbReference type="EMBL" id="RKHK01000001">
    <property type="protein sequence ID" value="ROR71769.1"/>
    <property type="molecule type" value="Genomic_DNA"/>
</dbReference>
<dbReference type="InterPro" id="IPR000092">
    <property type="entry name" value="Polyprenyl_synt"/>
</dbReference>
<evidence type="ECO:0000256" key="6">
    <source>
        <dbReference type="RuleBase" id="RU004466"/>
    </source>
</evidence>
<evidence type="ECO:0000256" key="4">
    <source>
        <dbReference type="ARBA" id="ARBA00022723"/>
    </source>
</evidence>
<dbReference type="GO" id="GO:0004659">
    <property type="term" value="F:prenyltransferase activity"/>
    <property type="evidence" value="ECO:0007669"/>
    <property type="project" value="InterPro"/>
</dbReference>
<dbReference type="RefSeq" id="WP_123302447.1">
    <property type="nucleotide sequence ID" value="NZ_RKHK01000001.1"/>
</dbReference>
<gene>
    <name evidence="7" type="ORF">EDD31_0107</name>
</gene>